<comment type="caution">
    <text evidence="9">The sequence shown here is derived from an EMBL/GenBank/DDBJ whole genome shotgun (WGS) entry which is preliminary data.</text>
</comment>
<keyword evidence="5 6" id="KW-0234">DNA repair</keyword>
<evidence type="ECO:0000259" key="8">
    <source>
        <dbReference type="Pfam" id="PF07499"/>
    </source>
</evidence>
<dbReference type="GO" id="GO:0006310">
    <property type="term" value="P:DNA recombination"/>
    <property type="evidence" value="ECO:0007669"/>
    <property type="project" value="UniProtKB-UniRule"/>
</dbReference>
<evidence type="ECO:0000259" key="7">
    <source>
        <dbReference type="Pfam" id="PF01330"/>
    </source>
</evidence>
<keyword evidence="9" id="KW-0347">Helicase</keyword>
<evidence type="ECO:0000313" key="9">
    <source>
        <dbReference type="EMBL" id="OGG05528.1"/>
    </source>
</evidence>
<dbReference type="GO" id="GO:0006281">
    <property type="term" value="P:DNA repair"/>
    <property type="evidence" value="ECO:0007669"/>
    <property type="project" value="UniProtKB-UniRule"/>
</dbReference>
<comment type="subunit">
    <text evidence="6">Homotetramer. Forms an RuvA(8)-RuvB(12)-Holliday junction (HJ) complex. HJ DNA is sandwiched between 2 RuvA tetramers; dsDNA enters through RuvA and exits via RuvB. An RuvB hexamer assembles on each DNA strand where it exits the tetramer. Each RuvB hexamer is contacted by two RuvA subunits (via domain III) on 2 adjacent RuvB subunits; this complex drives branch migration. In the full resolvosome a probable DNA-RuvA(4)-RuvB(12)-RuvC(2) complex forms which resolves the HJ.</text>
</comment>
<comment type="similarity">
    <text evidence="6">Belongs to the RuvA family.</text>
</comment>
<dbReference type="CDD" id="cd14332">
    <property type="entry name" value="UBA_RuvA_C"/>
    <property type="match status" value="1"/>
</dbReference>
<comment type="domain">
    <text evidence="6">Has three domains with a flexible linker between the domains II and III and assumes an 'L' shape. Domain III is highly mobile and contacts RuvB.</text>
</comment>
<keyword evidence="9" id="KW-0067">ATP-binding</keyword>
<keyword evidence="2 6" id="KW-0227">DNA damage</keyword>
<dbReference type="InterPro" id="IPR036267">
    <property type="entry name" value="RuvA_C_sf"/>
</dbReference>
<dbReference type="HAMAP" id="MF_00031">
    <property type="entry name" value="DNA_HJ_migration_RuvA"/>
    <property type="match status" value="1"/>
</dbReference>
<keyword evidence="9" id="KW-0378">Hydrolase</keyword>
<proteinExistence type="inferred from homology"/>
<comment type="subcellular location">
    <subcellularLocation>
        <location evidence="6">Cytoplasm</location>
    </subcellularLocation>
</comment>
<evidence type="ECO:0000256" key="5">
    <source>
        <dbReference type="ARBA" id="ARBA00023204"/>
    </source>
</evidence>
<gene>
    <name evidence="6" type="primary">ruvA</name>
    <name evidence="9" type="ORF">A2777_00250</name>
</gene>
<dbReference type="GO" id="GO:0000400">
    <property type="term" value="F:four-way junction DNA binding"/>
    <property type="evidence" value="ECO:0007669"/>
    <property type="project" value="UniProtKB-UniRule"/>
</dbReference>
<dbReference type="Proteomes" id="UP000177354">
    <property type="component" value="Unassembled WGS sequence"/>
</dbReference>
<evidence type="ECO:0000256" key="2">
    <source>
        <dbReference type="ARBA" id="ARBA00022763"/>
    </source>
</evidence>
<reference evidence="9 10" key="1">
    <citation type="journal article" date="2016" name="Nat. Commun.">
        <title>Thousands of microbial genomes shed light on interconnected biogeochemical processes in an aquifer system.</title>
        <authorList>
            <person name="Anantharaman K."/>
            <person name="Brown C.T."/>
            <person name="Hug L.A."/>
            <person name="Sharon I."/>
            <person name="Castelle C.J."/>
            <person name="Probst A.J."/>
            <person name="Thomas B.C."/>
            <person name="Singh A."/>
            <person name="Wilkins M.J."/>
            <person name="Karaoz U."/>
            <person name="Brodie E.L."/>
            <person name="Williams K.H."/>
            <person name="Hubbard S.S."/>
            <person name="Banfield J.F."/>
        </authorList>
    </citation>
    <scope>NUCLEOTIDE SEQUENCE [LARGE SCALE GENOMIC DNA]</scope>
</reference>
<comment type="caution">
    <text evidence="6">Lacks conserved residue(s) required for the propagation of feature annotation.</text>
</comment>
<dbReference type="Pfam" id="PF14520">
    <property type="entry name" value="HHH_5"/>
    <property type="match status" value="1"/>
</dbReference>
<sequence>MIAYLEGLVKFKGISYLILQTCGVGYKVFTPINLIAKINAGDKISLYTYTHVRDDALDLYGFADQENLTLFELFLTVSGIGPKLALSIFSINKPDKIKEAIIKGDVDFFTGVPRLGKKNAQKLIIEIRPKLGSLSELDLTGESGETGEIIEALKSFGFSTKEAKEAVKSTKDSQGSTSDKIKLALKYFAKKN</sequence>
<evidence type="ECO:0000256" key="6">
    <source>
        <dbReference type="HAMAP-Rule" id="MF_00031"/>
    </source>
</evidence>
<keyword evidence="1 6" id="KW-0963">Cytoplasm</keyword>
<evidence type="ECO:0000256" key="1">
    <source>
        <dbReference type="ARBA" id="ARBA00022490"/>
    </source>
</evidence>
<comment type="function">
    <text evidence="6">The RuvA-RuvB-RuvC complex processes Holliday junction (HJ) DNA during genetic recombination and DNA repair, while the RuvA-RuvB complex plays an important role in the rescue of blocked DNA replication forks via replication fork reversal (RFR). RuvA specifically binds to HJ cruciform DNA, conferring on it an open structure. The RuvB hexamer acts as an ATP-dependent pump, pulling dsDNA into and through the RuvAB complex. HJ branch migration allows RuvC to scan DNA until it finds its consensus sequence, where it cleaves and resolves the cruciform DNA.</text>
</comment>
<dbReference type="Gene3D" id="2.40.50.140">
    <property type="entry name" value="Nucleic acid-binding proteins"/>
    <property type="match status" value="1"/>
</dbReference>
<evidence type="ECO:0000313" key="10">
    <source>
        <dbReference type="Proteomes" id="UP000177354"/>
    </source>
</evidence>
<name>A0A1F5YZB6_9BACT</name>
<dbReference type="GO" id="GO:0048476">
    <property type="term" value="C:Holliday junction resolvase complex"/>
    <property type="evidence" value="ECO:0007669"/>
    <property type="project" value="UniProtKB-UniRule"/>
</dbReference>
<feature type="domain" description="DNA helicase Holliday junction RuvA type" evidence="7">
    <location>
        <begin position="1"/>
        <end position="61"/>
    </location>
</feature>
<feature type="region of interest" description="Domain II" evidence="6">
    <location>
        <begin position="64"/>
        <end position="141"/>
    </location>
</feature>
<evidence type="ECO:0000256" key="3">
    <source>
        <dbReference type="ARBA" id="ARBA00023125"/>
    </source>
</evidence>
<dbReference type="InterPro" id="IPR011114">
    <property type="entry name" value="RuvA_C"/>
</dbReference>
<organism evidence="9 10">
    <name type="scientific">Candidatus Gottesmanbacteria bacterium RIFCSPHIGHO2_01_FULL_40_15</name>
    <dbReference type="NCBI Taxonomy" id="1798376"/>
    <lineage>
        <taxon>Bacteria</taxon>
        <taxon>Candidatus Gottesmaniibacteriota</taxon>
    </lineage>
</organism>
<keyword evidence="3 6" id="KW-0238">DNA-binding</keyword>
<dbReference type="Pfam" id="PF01330">
    <property type="entry name" value="RuvA_N"/>
    <property type="match status" value="1"/>
</dbReference>
<dbReference type="Gene3D" id="1.10.150.20">
    <property type="entry name" value="5' to 3' exonuclease, C-terminal subdomain"/>
    <property type="match status" value="1"/>
</dbReference>
<dbReference type="GO" id="GO:0005737">
    <property type="term" value="C:cytoplasm"/>
    <property type="evidence" value="ECO:0007669"/>
    <property type="project" value="UniProtKB-SubCell"/>
</dbReference>
<keyword evidence="4 6" id="KW-0233">DNA recombination</keyword>
<accession>A0A1F5YZB6</accession>
<dbReference type="InterPro" id="IPR012340">
    <property type="entry name" value="NA-bd_OB-fold"/>
</dbReference>
<keyword evidence="9" id="KW-0547">Nucleotide-binding</keyword>
<feature type="region of interest" description="Domain III" evidence="6">
    <location>
        <begin position="146"/>
        <end position="192"/>
    </location>
</feature>
<dbReference type="SUPFAM" id="SSF47781">
    <property type="entry name" value="RuvA domain 2-like"/>
    <property type="match status" value="1"/>
</dbReference>
<dbReference type="InterPro" id="IPR010994">
    <property type="entry name" value="RuvA_2-like"/>
</dbReference>
<protein>
    <recommendedName>
        <fullName evidence="6">Holliday junction branch migration complex subunit RuvA</fullName>
    </recommendedName>
</protein>
<dbReference type="SUPFAM" id="SSF50249">
    <property type="entry name" value="Nucleic acid-binding proteins"/>
    <property type="match status" value="1"/>
</dbReference>
<evidence type="ECO:0000256" key="4">
    <source>
        <dbReference type="ARBA" id="ARBA00023172"/>
    </source>
</evidence>
<dbReference type="NCBIfam" id="TIGR00084">
    <property type="entry name" value="ruvA"/>
    <property type="match status" value="1"/>
</dbReference>
<dbReference type="EMBL" id="MFJF01000031">
    <property type="protein sequence ID" value="OGG05528.1"/>
    <property type="molecule type" value="Genomic_DNA"/>
</dbReference>
<dbReference type="GO" id="GO:0009378">
    <property type="term" value="F:four-way junction helicase activity"/>
    <property type="evidence" value="ECO:0007669"/>
    <property type="project" value="InterPro"/>
</dbReference>
<dbReference type="Pfam" id="PF07499">
    <property type="entry name" value="RuvA_C"/>
    <property type="match status" value="1"/>
</dbReference>
<dbReference type="AlphaFoldDB" id="A0A1F5YZB6"/>
<dbReference type="InterPro" id="IPR000085">
    <property type="entry name" value="RuvA"/>
</dbReference>
<feature type="domain" description="Holliday junction DNA helicase RuvA C-terminal" evidence="8">
    <location>
        <begin position="146"/>
        <end position="187"/>
    </location>
</feature>
<dbReference type="SUPFAM" id="SSF46929">
    <property type="entry name" value="DNA helicase RuvA subunit, C-terminal domain"/>
    <property type="match status" value="1"/>
</dbReference>
<dbReference type="GO" id="GO:0005524">
    <property type="term" value="F:ATP binding"/>
    <property type="evidence" value="ECO:0007669"/>
    <property type="project" value="InterPro"/>
</dbReference>
<dbReference type="GO" id="GO:0009379">
    <property type="term" value="C:Holliday junction helicase complex"/>
    <property type="evidence" value="ECO:0007669"/>
    <property type="project" value="InterPro"/>
</dbReference>
<dbReference type="InterPro" id="IPR013849">
    <property type="entry name" value="DNA_helicase_Holl-junc_RuvA_I"/>
</dbReference>